<evidence type="ECO:0000313" key="11">
    <source>
        <dbReference type="Proteomes" id="UP000027997"/>
    </source>
</evidence>
<dbReference type="PANTHER" id="PTHR13090:SF1">
    <property type="entry name" value="ARGININE-HYDROXYLASE NDUFAF5, MITOCHONDRIAL"/>
    <property type="match status" value="1"/>
</dbReference>
<keyword evidence="4 8" id="KW-0489">Methyltransferase</keyword>
<name>A0A081K7B2_9GAMM</name>
<dbReference type="EC" id="2.1.1.197" evidence="3 8"/>
<evidence type="ECO:0000259" key="9">
    <source>
        <dbReference type="Pfam" id="PF08241"/>
    </source>
</evidence>
<sequence>MDVITRSIPECHGNRPVNTQIKQRIAENFSRAAHSYDNAAVLQKRVAARTMLGLPAQLEKKNAPNQIQRVIDLGAGTGLHSLTLADRYSDAMITGMDLAMGMLEFARQNAPDHPRLSWCSGDIESVPFQSNSIDLIYSSLAIQWCGFEQVLSEVGRVLKPGCSFVFSTLAEGSLQELNTAWCLAGERDRVNRFDRFEAQKQTVARSELIRQAFSLKAETLYYPDVITLLRSLKALGVNTVLAGKHGLVTRRRLDALKHAYEPLRQPEGLPLTYQVIYGVLQKPF</sequence>
<dbReference type="Proteomes" id="UP000027997">
    <property type="component" value="Unassembled WGS sequence"/>
</dbReference>
<keyword evidence="7 8" id="KW-0093">Biotin biosynthesis</keyword>
<comment type="function">
    <text evidence="8">Converts the free carboxyl group of a malonyl-thioester to its methyl ester by transfer of a methyl group from S-adenosyl-L-methionine (SAM). It allows to synthesize pimeloyl-ACP via the fatty acid synthetic pathway.</text>
</comment>
<dbReference type="eggNOG" id="COG2226">
    <property type="taxonomic scope" value="Bacteria"/>
</dbReference>
<keyword evidence="5 8" id="KW-0808">Transferase</keyword>
<dbReference type="STRING" id="305900.GV64_04110"/>
<keyword evidence="11" id="KW-1185">Reference proteome</keyword>
<comment type="caution">
    <text evidence="10">The sequence shown here is derived from an EMBL/GenBank/DDBJ whole genome shotgun (WGS) entry which is preliminary data.</text>
</comment>
<dbReference type="InterPro" id="IPR050602">
    <property type="entry name" value="Malonyl-ACP_OMT"/>
</dbReference>
<evidence type="ECO:0000256" key="4">
    <source>
        <dbReference type="ARBA" id="ARBA00022603"/>
    </source>
</evidence>
<dbReference type="GO" id="GO:0010340">
    <property type="term" value="F:carboxyl-O-methyltransferase activity"/>
    <property type="evidence" value="ECO:0007669"/>
    <property type="project" value="UniProtKB-UniRule"/>
</dbReference>
<evidence type="ECO:0000256" key="1">
    <source>
        <dbReference type="ARBA" id="ARBA00000852"/>
    </source>
</evidence>
<keyword evidence="6 8" id="KW-0949">S-adenosyl-L-methionine</keyword>
<dbReference type="PANTHER" id="PTHR13090">
    <property type="entry name" value="ARGININE-HYDROXYLASE NDUFAF5, MITOCHONDRIAL"/>
    <property type="match status" value="1"/>
</dbReference>
<dbReference type="GO" id="GO:0102130">
    <property type="term" value="F:malonyl-CoA methyltransferase activity"/>
    <property type="evidence" value="ECO:0007669"/>
    <property type="project" value="UniProtKB-EC"/>
</dbReference>
<organism evidence="10 11">
    <name type="scientific">Endozoicomonas elysicola</name>
    <dbReference type="NCBI Taxonomy" id="305900"/>
    <lineage>
        <taxon>Bacteria</taxon>
        <taxon>Pseudomonadati</taxon>
        <taxon>Pseudomonadota</taxon>
        <taxon>Gammaproteobacteria</taxon>
        <taxon>Oceanospirillales</taxon>
        <taxon>Endozoicomonadaceae</taxon>
        <taxon>Endozoicomonas</taxon>
    </lineage>
</organism>
<dbReference type="AlphaFoldDB" id="A0A081K7B2"/>
<evidence type="ECO:0000256" key="6">
    <source>
        <dbReference type="ARBA" id="ARBA00022691"/>
    </source>
</evidence>
<evidence type="ECO:0000256" key="7">
    <source>
        <dbReference type="ARBA" id="ARBA00022756"/>
    </source>
</evidence>
<dbReference type="Gene3D" id="3.40.50.150">
    <property type="entry name" value="Vaccinia Virus protein VP39"/>
    <property type="match status" value="1"/>
</dbReference>
<comment type="pathway">
    <text evidence="2 8">Cofactor biosynthesis; biotin biosynthesis.</text>
</comment>
<evidence type="ECO:0000313" key="10">
    <source>
        <dbReference type="EMBL" id="KEI70038.1"/>
    </source>
</evidence>
<evidence type="ECO:0000256" key="5">
    <source>
        <dbReference type="ARBA" id="ARBA00022679"/>
    </source>
</evidence>
<dbReference type="GO" id="GO:0032259">
    <property type="term" value="P:methylation"/>
    <property type="evidence" value="ECO:0007669"/>
    <property type="project" value="UniProtKB-KW"/>
</dbReference>
<dbReference type="InterPro" id="IPR011814">
    <property type="entry name" value="BioC"/>
</dbReference>
<comment type="catalytic activity">
    <reaction evidence="1 8">
        <text>malonyl-[ACP] + S-adenosyl-L-methionine = malonyl-[ACP] methyl ester + S-adenosyl-L-homocysteine</text>
        <dbReference type="Rhea" id="RHEA:17105"/>
        <dbReference type="Rhea" id="RHEA-COMP:9623"/>
        <dbReference type="Rhea" id="RHEA-COMP:9954"/>
        <dbReference type="ChEBI" id="CHEBI:57856"/>
        <dbReference type="ChEBI" id="CHEBI:59789"/>
        <dbReference type="ChEBI" id="CHEBI:78449"/>
        <dbReference type="ChEBI" id="CHEBI:78845"/>
        <dbReference type="EC" id="2.1.1.197"/>
    </reaction>
</comment>
<reference evidence="10 11" key="1">
    <citation type="submission" date="2014-06" db="EMBL/GenBank/DDBJ databases">
        <title>Whole Genome Sequences of Three Symbiotic Endozoicomonas Bacteria.</title>
        <authorList>
            <person name="Neave M.J."/>
            <person name="Apprill A."/>
            <person name="Voolstra C.R."/>
        </authorList>
    </citation>
    <scope>NUCLEOTIDE SEQUENCE [LARGE SCALE GENOMIC DNA]</scope>
    <source>
        <strain evidence="10 11">DSM 22380</strain>
    </source>
</reference>
<evidence type="ECO:0000256" key="3">
    <source>
        <dbReference type="ARBA" id="ARBA00012327"/>
    </source>
</evidence>
<dbReference type="InterPro" id="IPR013216">
    <property type="entry name" value="Methyltransf_11"/>
</dbReference>
<dbReference type="UniPathway" id="UPA00078"/>
<dbReference type="HAMAP" id="MF_00835">
    <property type="entry name" value="BioC"/>
    <property type="match status" value="1"/>
</dbReference>
<dbReference type="NCBIfam" id="TIGR02072">
    <property type="entry name" value="BioC"/>
    <property type="match status" value="1"/>
</dbReference>
<dbReference type="CDD" id="cd02440">
    <property type="entry name" value="AdoMet_MTases"/>
    <property type="match status" value="1"/>
</dbReference>
<gene>
    <name evidence="8" type="primary">bioC</name>
    <name evidence="10" type="ORF">GV64_04110</name>
</gene>
<dbReference type="Pfam" id="PF08241">
    <property type="entry name" value="Methyltransf_11"/>
    <property type="match status" value="1"/>
</dbReference>
<dbReference type="GO" id="GO:0009102">
    <property type="term" value="P:biotin biosynthetic process"/>
    <property type="evidence" value="ECO:0007669"/>
    <property type="project" value="UniProtKB-UniRule"/>
</dbReference>
<dbReference type="InterPro" id="IPR029063">
    <property type="entry name" value="SAM-dependent_MTases_sf"/>
</dbReference>
<dbReference type="EMBL" id="JOJP01000001">
    <property type="protein sequence ID" value="KEI70038.1"/>
    <property type="molecule type" value="Genomic_DNA"/>
</dbReference>
<evidence type="ECO:0000256" key="8">
    <source>
        <dbReference type="HAMAP-Rule" id="MF_00835"/>
    </source>
</evidence>
<accession>A0A081K7B2</accession>
<dbReference type="GO" id="GO:0008757">
    <property type="term" value="F:S-adenosylmethionine-dependent methyltransferase activity"/>
    <property type="evidence" value="ECO:0007669"/>
    <property type="project" value="InterPro"/>
</dbReference>
<evidence type="ECO:0000256" key="2">
    <source>
        <dbReference type="ARBA" id="ARBA00004746"/>
    </source>
</evidence>
<feature type="domain" description="Methyltransferase type 11" evidence="9">
    <location>
        <begin position="72"/>
        <end position="166"/>
    </location>
</feature>
<proteinExistence type="inferred from homology"/>
<protein>
    <recommendedName>
        <fullName evidence="3 8">Malonyl-[acyl-carrier protein] O-methyltransferase</fullName>
        <shortName evidence="8">Malonyl-ACP O-methyltransferase</shortName>
        <ecNumber evidence="3 8">2.1.1.197</ecNumber>
    </recommendedName>
    <alternativeName>
        <fullName evidence="8">Biotin synthesis protein BioC</fullName>
    </alternativeName>
</protein>
<comment type="similarity">
    <text evidence="8">Belongs to the methyltransferase superfamily.</text>
</comment>
<dbReference type="SUPFAM" id="SSF53335">
    <property type="entry name" value="S-adenosyl-L-methionine-dependent methyltransferases"/>
    <property type="match status" value="1"/>
</dbReference>